<keyword evidence="3" id="KW-1185">Reference proteome</keyword>
<proteinExistence type="predicted"/>
<gene>
    <name evidence="2" type="ORF">CR513_27935</name>
</gene>
<accession>A0A371GI39</accession>
<protein>
    <recommendedName>
        <fullName evidence="4">RNase H type-1 domain-containing protein</fullName>
    </recommendedName>
</protein>
<evidence type="ECO:0008006" key="4">
    <source>
        <dbReference type="Google" id="ProtNLM"/>
    </source>
</evidence>
<dbReference type="Gene3D" id="3.30.420.10">
    <property type="entry name" value="Ribonuclease H-like superfamily/Ribonuclease H"/>
    <property type="match status" value="1"/>
</dbReference>
<dbReference type="GO" id="GO:0003676">
    <property type="term" value="F:nucleic acid binding"/>
    <property type="evidence" value="ECO:0007669"/>
    <property type="project" value="InterPro"/>
</dbReference>
<comment type="caution">
    <text evidence="2">The sequence shown here is derived from an EMBL/GenBank/DDBJ whole genome shotgun (WGS) entry which is preliminary data.</text>
</comment>
<feature type="region of interest" description="Disordered" evidence="1">
    <location>
        <begin position="1"/>
        <end position="24"/>
    </location>
</feature>
<reference evidence="2" key="1">
    <citation type="submission" date="2018-05" db="EMBL/GenBank/DDBJ databases">
        <title>Draft genome of Mucuna pruriens seed.</title>
        <authorList>
            <person name="Nnadi N.E."/>
            <person name="Vos R."/>
            <person name="Hasami M.H."/>
            <person name="Devisetty U.K."/>
            <person name="Aguiy J.C."/>
        </authorList>
    </citation>
    <scope>NUCLEOTIDE SEQUENCE [LARGE SCALE GENOMIC DNA]</scope>
    <source>
        <strain evidence="2">JCA_2017</strain>
    </source>
</reference>
<name>A0A371GI39_MUCPR</name>
<feature type="non-terminal residue" evidence="2">
    <location>
        <position position="1"/>
    </location>
</feature>
<dbReference type="EMBL" id="QJKJ01005450">
    <property type="protein sequence ID" value="RDX90227.1"/>
    <property type="molecule type" value="Genomic_DNA"/>
</dbReference>
<dbReference type="AlphaFoldDB" id="A0A371GI39"/>
<organism evidence="2 3">
    <name type="scientific">Mucuna pruriens</name>
    <name type="common">Velvet bean</name>
    <name type="synonym">Dolichos pruriens</name>
    <dbReference type="NCBI Taxonomy" id="157652"/>
    <lineage>
        <taxon>Eukaryota</taxon>
        <taxon>Viridiplantae</taxon>
        <taxon>Streptophyta</taxon>
        <taxon>Embryophyta</taxon>
        <taxon>Tracheophyta</taxon>
        <taxon>Spermatophyta</taxon>
        <taxon>Magnoliopsida</taxon>
        <taxon>eudicotyledons</taxon>
        <taxon>Gunneridae</taxon>
        <taxon>Pentapetalae</taxon>
        <taxon>rosids</taxon>
        <taxon>fabids</taxon>
        <taxon>Fabales</taxon>
        <taxon>Fabaceae</taxon>
        <taxon>Papilionoideae</taxon>
        <taxon>50 kb inversion clade</taxon>
        <taxon>NPAAA clade</taxon>
        <taxon>indigoferoid/millettioid clade</taxon>
        <taxon>Phaseoleae</taxon>
        <taxon>Mucuna</taxon>
    </lineage>
</organism>
<sequence>MTLPTLSGLPYNRLDGPTHPVDTSKARLGQENEFDIAFKRRGHIKAQVLANFIIELASIGHRGGGGREWLLSIDGASNQSESGASIILEGPNEVLVEQSLQFEFKGSNNPVEYEALLAEMKLARELEVQILIAKSNLKLDRAMKLAASFEKFTLLHVLRKHNERADLPLKLASTQRGENNRKGFSFPLLKCLDYNEAEYVMREVHEGVCGSHIRGRALASKVARADYYWPTLR</sequence>
<dbReference type="InterPro" id="IPR036397">
    <property type="entry name" value="RNaseH_sf"/>
</dbReference>
<dbReference type="PANTHER" id="PTHR48475">
    <property type="entry name" value="RIBONUCLEASE H"/>
    <property type="match status" value="1"/>
</dbReference>
<dbReference type="PANTHER" id="PTHR48475:SF2">
    <property type="entry name" value="RIBONUCLEASE H"/>
    <property type="match status" value="1"/>
</dbReference>
<evidence type="ECO:0000313" key="3">
    <source>
        <dbReference type="Proteomes" id="UP000257109"/>
    </source>
</evidence>
<dbReference type="SUPFAM" id="SSF53098">
    <property type="entry name" value="Ribonuclease H-like"/>
    <property type="match status" value="1"/>
</dbReference>
<dbReference type="OrthoDB" id="1740909at2759"/>
<evidence type="ECO:0000256" key="1">
    <source>
        <dbReference type="SAM" id="MobiDB-lite"/>
    </source>
</evidence>
<evidence type="ECO:0000313" key="2">
    <source>
        <dbReference type="EMBL" id="RDX90227.1"/>
    </source>
</evidence>
<dbReference type="InterPro" id="IPR012337">
    <property type="entry name" value="RNaseH-like_sf"/>
</dbReference>
<dbReference type="Proteomes" id="UP000257109">
    <property type="component" value="Unassembled WGS sequence"/>
</dbReference>